<keyword evidence="3" id="KW-1185">Reference proteome</keyword>
<dbReference type="SUPFAM" id="SSF53335">
    <property type="entry name" value="S-adenosyl-L-methionine-dependent methyltransferases"/>
    <property type="match status" value="1"/>
</dbReference>
<dbReference type="KEGG" id="ppha:BVH74_11055"/>
<protein>
    <recommendedName>
        <fullName evidence="4">Methyltransferase</fullName>
    </recommendedName>
</protein>
<gene>
    <name evidence="2" type="ORF">BVH74_11055</name>
</gene>
<dbReference type="AlphaFoldDB" id="A0A1V0B5Q6"/>
<evidence type="ECO:0000313" key="3">
    <source>
        <dbReference type="Proteomes" id="UP000243488"/>
    </source>
</evidence>
<dbReference type="InterPro" id="IPR016980">
    <property type="entry name" value="S-AdoMet-dep_MeTrfase_Alr7345"/>
</dbReference>
<dbReference type="EMBL" id="CP020100">
    <property type="protein sequence ID" value="AQZ95257.1"/>
    <property type="molecule type" value="Genomic_DNA"/>
</dbReference>
<feature type="chain" id="PRO_5012256799" description="Methyltransferase" evidence="1">
    <location>
        <begin position="24"/>
        <end position="282"/>
    </location>
</feature>
<evidence type="ECO:0000256" key="1">
    <source>
        <dbReference type="SAM" id="SignalP"/>
    </source>
</evidence>
<dbReference type="Gene3D" id="3.40.50.150">
    <property type="entry name" value="Vaccinia Virus protein VP39"/>
    <property type="match status" value="1"/>
</dbReference>
<dbReference type="STRING" id="1931241.BVH74_11055"/>
<proteinExistence type="predicted"/>
<name>A0A1V0B5Q6_9GAMM</name>
<keyword evidence="1" id="KW-0732">Signal</keyword>
<dbReference type="Proteomes" id="UP000243488">
    <property type="component" value="Chromosome"/>
</dbReference>
<feature type="signal peptide" evidence="1">
    <location>
        <begin position="1"/>
        <end position="23"/>
    </location>
</feature>
<organism evidence="2 3">
    <name type="scientific">Halopseudomonas phragmitis</name>
    <dbReference type="NCBI Taxonomy" id="1931241"/>
    <lineage>
        <taxon>Bacteria</taxon>
        <taxon>Pseudomonadati</taxon>
        <taxon>Pseudomonadota</taxon>
        <taxon>Gammaproteobacteria</taxon>
        <taxon>Pseudomonadales</taxon>
        <taxon>Pseudomonadaceae</taxon>
        <taxon>Halopseudomonas</taxon>
    </lineage>
</organism>
<dbReference type="PIRSF" id="PIRSF031679">
    <property type="entry name" value="Mtase_Alr7345_prd"/>
    <property type="match status" value="1"/>
</dbReference>
<accession>A0A1V0B5Q6</accession>
<sequence length="282" mass="31789">METHMLKMLAGAVVLAMAGWVTAQETVAPPQLSLEHQEALRQAVGSNNRSITNIMRDAHRNPEQTLNFFAVQPDHTVVEIWPGAGWYTEILAPLLREDGKLIAAHFDPESEVEFFRRSRSEFEDKLSRRPRAYDRVELTVLDYDPQRPIAEPESADRVLTFRNVHNWLAAGMDETRTVFAKFHAALKPGGMLGVVEHRARPGTSLEDMIKTGYVSEDLVIELAEEAGFTLVSRSPINQNPQDNTDHPEGVWTLPPTLRLGNENRAHYLAIGESDRMTLLFVK</sequence>
<evidence type="ECO:0000313" key="2">
    <source>
        <dbReference type="EMBL" id="AQZ95257.1"/>
    </source>
</evidence>
<dbReference type="RefSeq" id="WP_080050125.1">
    <property type="nucleotide sequence ID" value="NZ_CP020100.1"/>
</dbReference>
<evidence type="ECO:0008006" key="4">
    <source>
        <dbReference type="Google" id="ProtNLM"/>
    </source>
</evidence>
<dbReference type="InterPro" id="IPR029063">
    <property type="entry name" value="SAM-dependent_MTases_sf"/>
</dbReference>
<reference evidence="2 3" key="1">
    <citation type="submission" date="2017-03" db="EMBL/GenBank/DDBJ databases">
        <title>Complete genome sequence of the novel DNRA strain Pseudomonas sp. S-6-2 isolated from Chinese polluted river sediment. Journal of Biotechnology.</title>
        <authorList>
            <person name="Li J."/>
            <person name="Xiang F."/>
            <person name="Wang L."/>
            <person name="Xi L."/>
            <person name="Liu J."/>
        </authorList>
    </citation>
    <scope>NUCLEOTIDE SEQUENCE [LARGE SCALE GENOMIC DNA]</scope>
    <source>
        <strain evidence="2 3">S-6-2</strain>
    </source>
</reference>